<reference evidence="3 4" key="1">
    <citation type="journal article" date="2008" name="PLoS ONE">
        <title>Genome sequence of the saprophyte Leptospira biflexa provides insights into the evolution of Leptospira and the pathogenesis of leptospirosis.</title>
        <authorList>
            <person name="Picardeau M."/>
            <person name="Bulach D.M."/>
            <person name="Bouchier C."/>
            <person name="Zuerner R.L."/>
            <person name="Zidane N."/>
            <person name="Wilson P.J."/>
            <person name="Creno S."/>
            <person name="Kuczek E.S."/>
            <person name="Bommezzadri S."/>
            <person name="Davis J.C."/>
            <person name="McGrath A."/>
            <person name="Johnson M.J."/>
            <person name="Boursaux-Eude C."/>
            <person name="Seemann T."/>
            <person name="Rouy Z."/>
            <person name="Coppel R.L."/>
            <person name="Rood J.I."/>
            <person name="Lajus A."/>
            <person name="Davies J.K."/>
            <person name="Medigue C."/>
            <person name="Adler B."/>
        </authorList>
    </citation>
    <scope>NUCLEOTIDE SEQUENCE [LARGE SCALE GENOMIC DNA]</scope>
    <source>
        <strain evidence="4">Patoc 1 / ATCC 23582 / Paris</strain>
    </source>
</reference>
<dbReference type="STRING" id="456481.LEPBI_I2909"/>
<dbReference type="Proteomes" id="UP000001847">
    <property type="component" value="Chromosome I"/>
</dbReference>
<evidence type="ECO:0000313" key="4">
    <source>
        <dbReference type="Proteomes" id="UP000001847"/>
    </source>
</evidence>
<organism evidence="3 4">
    <name type="scientific">Leptospira biflexa serovar Patoc (strain Patoc 1 / ATCC 23582 / Paris)</name>
    <dbReference type="NCBI Taxonomy" id="456481"/>
    <lineage>
        <taxon>Bacteria</taxon>
        <taxon>Pseudomonadati</taxon>
        <taxon>Spirochaetota</taxon>
        <taxon>Spirochaetia</taxon>
        <taxon>Leptospirales</taxon>
        <taxon>Leptospiraceae</taxon>
        <taxon>Leptospira</taxon>
    </lineage>
</organism>
<dbReference type="InterPro" id="IPR000917">
    <property type="entry name" value="Sulfatase_N"/>
</dbReference>
<dbReference type="PANTHER" id="PTHR43751">
    <property type="entry name" value="SULFATASE"/>
    <property type="match status" value="1"/>
</dbReference>
<dbReference type="EMBL" id="CP000786">
    <property type="protein sequence ID" value="ABZ98978.1"/>
    <property type="molecule type" value="Genomic_DNA"/>
</dbReference>
<keyword evidence="1" id="KW-0472">Membrane</keyword>
<proteinExistence type="predicted"/>
<evidence type="ECO:0000256" key="1">
    <source>
        <dbReference type="SAM" id="Phobius"/>
    </source>
</evidence>
<dbReference type="PANTHER" id="PTHR43751:SF3">
    <property type="entry name" value="SULFATASE N-TERMINAL DOMAIN-CONTAINING PROTEIN"/>
    <property type="match status" value="1"/>
</dbReference>
<keyword evidence="4" id="KW-1185">Reference proteome</keyword>
<dbReference type="CDD" id="cd16148">
    <property type="entry name" value="sulfatase_like"/>
    <property type="match status" value="1"/>
</dbReference>
<keyword evidence="1" id="KW-0812">Transmembrane</keyword>
<dbReference type="InterPro" id="IPR017850">
    <property type="entry name" value="Alkaline_phosphatase_core_sf"/>
</dbReference>
<protein>
    <submittedName>
        <fullName evidence="3">Putative arylsulfatase</fullName>
    </submittedName>
</protein>
<dbReference type="BioCyc" id="LBIF456481:LEPBI_RS14260-MONOMER"/>
<dbReference type="RefSeq" id="WP_012389836.1">
    <property type="nucleotide sequence ID" value="NC_010602.1"/>
</dbReference>
<dbReference type="InterPro" id="IPR052701">
    <property type="entry name" value="GAG_Ulvan_Degrading_Sulfatases"/>
</dbReference>
<feature type="domain" description="Sulfatase N-terminal" evidence="2">
    <location>
        <begin position="65"/>
        <end position="354"/>
    </location>
</feature>
<dbReference type="Gene3D" id="3.40.720.10">
    <property type="entry name" value="Alkaline Phosphatase, subunit A"/>
    <property type="match status" value="2"/>
</dbReference>
<dbReference type="Pfam" id="PF00884">
    <property type="entry name" value="Sulfatase"/>
    <property type="match status" value="1"/>
</dbReference>
<dbReference type="HOGENOM" id="CLU_439921_0_0_12"/>
<keyword evidence="1" id="KW-1133">Transmembrane helix</keyword>
<gene>
    <name evidence="3" type="ordered locus">LEPBI_I2909</name>
</gene>
<dbReference type="SUPFAM" id="SSF53649">
    <property type="entry name" value="Alkaline phosphatase-like"/>
    <property type="match status" value="1"/>
</dbReference>
<accession>B0SNW6</accession>
<dbReference type="KEGG" id="lbi:LEPBI_I2909"/>
<feature type="transmembrane region" description="Helical" evidence="1">
    <location>
        <begin position="12"/>
        <end position="34"/>
    </location>
</feature>
<dbReference type="OrthoDB" id="312425at2"/>
<name>B0SNW6_LEPBP</name>
<evidence type="ECO:0000313" key="3">
    <source>
        <dbReference type="EMBL" id="ABZ98978.1"/>
    </source>
</evidence>
<sequence>MKEFPSFSIKNFLFRSSLSFHTIFIIIVFVFLPFCQKESSVSENGLEFSGEGNGIKNAKETSSKPNVIWIVIDSLRGDIIGRYNVTPNLDLFAKEGVQFDYHLVNAAWTRPSTLVFFTGKYASANPVNFWDYPTTKSETEAFYRSEKKPLPKLLKSSHYTTYMVGNNPFLTDRFGLGVDVGFDFLYDFSNYGEDTKKITNKTMEVIEEVVSKNNPFFLFLNYNDPHKPYTPPPGFTSRILTKEVLDERKLNYLGEVAFVDEELGKVFEAIKTKGLWENSLILITADHGEVMHASHAISPFTGTNTFYGHGQDLFLENIHVPLLIKLPNSSFKKAVPSMTRSIDLYPTVLDYIGIPIPKNIHGLSLRPIIEGKETTKRTYYGETRFTQGYGEGNEFLLQRSYRFHELGKFWQGSVGNEFYLYFDTNSDPNQISPIRINQIQSIAELKLNGNLEKKIQRFWKQIRSMEPKLPLYHLWVHPSPLEKDTEIQITVPSGTLRMANLPSNVLIEEKGRLIKLRTQDQTPFQISFEVYPDVSFPEFKVWFGKNQVPKSEIHVGYFGVNLSACSKDCDLLYESQSFRPIIHPQTKVHFWKEGGLKKTYENKQELGTDALDILKKQGYVQ</sequence>
<evidence type="ECO:0000259" key="2">
    <source>
        <dbReference type="Pfam" id="PF00884"/>
    </source>
</evidence>
<dbReference type="AlphaFoldDB" id="B0SNW6"/>